<feature type="region of interest" description="Disordered" evidence="1">
    <location>
        <begin position="159"/>
        <end position="184"/>
    </location>
</feature>
<feature type="compositionally biased region" description="Pro residues" evidence="1">
    <location>
        <begin position="720"/>
        <end position="730"/>
    </location>
</feature>
<feature type="compositionally biased region" description="Basic residues" evidence="1">
    <location>
        <begin position="693"/>
        <end position="707"/>
    </location>
</feature>
<feature type="region of interest" description="Disordered" evidence="1">
    <location>
        <begin position="665"/>
        <end position="730"/>
    </location>
</feature>
<proteinExistence type="predicted"/>
<name>A0ABN9Q5K2_9DINO</name>
<feature type="region of interest" description="Disordered" evidence="1">
    <location>
        <begin position="494"/>
        <end position="571"/>
    </location>
</feature>
<organism evidence="2 3">
    <name type="scientific">Prorocentrum cordatum</name>
    <dbReference type="NCBI Taxonomy" id="2364126"/>
    <lineage>
        <taxon>Eukaryota</taxon>
        <taxon>Sar</taxon>
        <taxon>Alveolata</taxon>
        <taxon>Dinophyceae</taxon>
        <taxon>Prorocentrales</taxon>
        <taxon>Prorocentraceae</taxon>
        <taxon>Prorocentrum</taxon>
    </lineage>
</organism>
<feature type="compositionally biased region" description="Low complexity" evidence="1">
    <location>
        <begin position="680"/>
        <end position="692"/>
    </location>
</feature>
<comment type="caution">
    <text evidence="2">The sequence shown here is derived from an EMBL/GenBank/DDBJ whole genome shotgun (WGS) entry which is preliminary data.</text>
</comment>
<sequence>MAENIWPGCGPEQSDKVLAARMANFDDVDGLEDLLGVEWVTDMFDKSTADEVPDDIRSAKSIKVSRSEFLSEYDRFKDRAFSPARGSWQAAVPERWGCPDASDIGEVAMVPWNAQAQAGGAAPALARRRSRTPTPLRAAAPAQGGIGYRARLRHRHADAAAEPTREQWKGKTHGKPAGSVRNRQHPLHGLRFPKEPPSAADDVTHAQVKPYFPPDTYVWRSNGEGAWLFNQPSIFRRGPTGLVDGQSKRFDVEELRTKGLLRVAEPWDIGYVAVRGPSWDDGNLGMFDGGRGCSGYTVPPNDDHPKAWVKFMLWGADDGSTSPCAFTGWHMRHHWINRAICAEFPSGRGAHVFLANDRHRFELQVVDGMSLMSDVDRFCALHNLLLQVQNLFAEWLPEFMQCNDLAVDVQTVIELEKASIQWIKDGMQAKLDDKIARALSDQAEAGPLGLRARVRPPEGDAGGAQAVLSDLAGADDLLLLHRLEEAFLARPASATALPERRRRADAPRSPPPPPARHTSAPSLSPLARPKSATSVAVRRPLGGAAGATWPERQPPGAAATTWPGRGGAAPLTQAAANGATMHEKTLWAYSSPCFASKKWAPSRRLPSPRSRPPATGPPVEDAPPRLEEAALALRAQELATQRAAPSPLRSRRARAGQWEEYALGSPLKRGQALPRRSPFRLRAVAARRGGAARPRRRRPRARPRPGPRRGLLAPRRPPRAGRPPPARRLA</sequence>
<dbReference type="Proteomes" id="UP001189429">
    <property type="component" value="Unassembled WGS sequence"/>
</dbReference>
<feature type="compositionally biased region" description="Basic and acidic residues" evidence="1">
    <location>
        <begin position="159"/>
        <end position="169"/>
    </location>
</feature>
<feature type="region of interest" description="Disordered" evidence="1">
    <location>
        <begin position="598"/>
        <end position="623"/>
    </location>
</feature>
<gene>
    <name evidence="2" type="ORF">PCOR1329_LOCUS8238</name>
</gene>
<keyword evidence="3" id="KW-1185">Reference proteome</keyword>
<evidence type="ECO:0000256" key="1">
    <source>
        <dbReference type="SAM" id="MobiDB-lite"/>
    </source>
</evidence>
<protein>
    <submittedName>
        <fullName evidence="2">Uncharacterized protein</fullName>
    </submittedName>
</protein>
<feature type="non-terminal residue" evidence="2">
    <location>
        <position position="730"/>
    </location>
</feature>
<evidence type="ECO:0000313" key="2">
    <source>
        <dbReference type="EMBL" id="CAK0799928.1"/>
    </source>
</evidence>
<accession>A0ABN9Q5K2</accession>
<reference evidence="2" key="1">
    <citation type="submission" date="2023-10" db="EMBL/GenBank/DDBJ databases">
        <authorList>
            <person name="Chen Y."/>
            <person name="Shah S."/>
            <person name="Dougan E. K."/>
            <person name="Thang M."/>
            <person name="Chan C."/>
        </authorList>
    </citation>
    <scope>NUCLEOTIDE SEQUENCE [LARGE SCALE GENOMIC DNA]</scope>
</reference>
<evidence type="ECO:0000313" key="3">
    <source>
        <dbReference type="Proteomes" id="UP001189429"/>
    </source>
</evidence>
<dbReference type="EMBL" id="CAUYUJ010002248">
    <property type="protein sequence ID" value="CAK0799928.1"/>
    <property type="molecule type" value="Genomic_DNA"/>
</dbReference>